<proteinExistence type="inferred from homology"/>
<dbReference type="PANTHER" id="PTHR19302:SF33">
    <property type="entry name" value="GAMMA-TUBULIN COMPLEX COMPONENT 5"/>
    <property type="match status" value="1"/>
</dbReference>
<gene>
    <name evidence="8" type="ordered locus">DEHA2G23540g</name>
</gene>
<evidence type="ECO:0000313" key="8">
    <source>
        <dbReference type="EMBL" id="CAG91074.2"/>
    </source>
</evidence>
<dbReference type="KEGG" id="dha:DEHA2G23540g"/>
<dbReference type="GO" id="GO:0000930">
    <property type="term" value="C:gamma-tubulin complex"/>
    <property type="evidence" value="ECO:0007669"/>
    <property type="project" value="TreeGrafter"/>
</dbReference>
<comment type="similarity">
    <text evidence="1 5">Belongs to the TUBGCP family.</text>
</comment>
<keyword evidence="3 5" id="KW-0493">Microtubule</keyword>
<evidence type="ECO:0000259" key="7">
    <source>
        <dbReference type="Pfam" id="PF17681"/>
    </source>
</evidence>
<keyword evidence="4 5" id="KW-0206">Cytoskeleton</keyword>
<dbReference type="AlphaFoldDB" id="Q6BGV8"/>
<evidence type="ECO:0000256" key="4">
    <source>
        <dbReference type="ARBA" id="ARBA00023212"/>
    </source>
</evidence>
<sequence length="865" mass="101264">MTSFISSQMGDVEQDIVVLSDQPNVLNTCVNQPNRGRSKTRPYPLSELNDLKIQQGLIIKDLLFSLIGYEGCYIRYSEKYDPSEINSKIRGPDFKIAKHLDISLKCITKKLVKFGKYYSGLNGFLELYDRPEFGKVVQRLCFAISEFLIVYQQVIKHIEDEFKFNSTFNLSIFETILNQELSLKLSHFYDIVIAVHTETIERSKYKHQTSESYFNNFIKSIQNDLKETGSIDLATDNVNFEFCKGGILLKIIQDRINAYQGDVISLEFLTKIFDVVSIDYVSMLNKWLINGEIDDSAEEFIIKMNRFPDNPDSPIRRNVEKYWDELYVTRTDGVIDQFSSKDIQLKILATGKYLNIFKTCTGLYDFQQLNELIQPIDRLYSQDLELKINEYYRRANKLLMKLLFEGYQFPSLIDGFQTLFLFKDSSKIDVFLEKSFNDLRKNKHAISTSRLSKLYDDTLQHKKDDFQVKDINKQNSISDNKMNDVLSYCSGLSIDFTNFYDLAEEILNVKSFDAEEAFKNGQNSNIFKALLNNSLERDQINSAGSNISPNSYDPDHSDEYTISGVNLDMDLPFPLNMIVGQNYVLEYQLIFKLQMIVKFINKLIDNTWKEINYSTVWKYTGFHPKIRKWILRCRILNNRMKDFMNDLQFYLNFDIIETNFDSFRQHFKDIQKLLHKERLGSNISHQNINNSGIFGFKNGSLANYNHNNLFDEKIMNHNQNFNDVPNDNLINIDNLINKLGSFLNNILRDSFITNKVLIDVLKNMFDSIISYNHYLNRLKKSLIMSNKDLFHKFSQDYPEKFQNRVMDDESIGTRFKNLDGMLNSHFEIFNDSLTEFIVTMKSHGNLENQSFLILIERLEHCFPDH</sequence>
<evidence type="ECO:0000256" key="3">
    <source>
        <dbReference type="ARBA" id="ARBA00022701"/>
    </source>
</evidence>
<feature type="domain" description="Gamma tubulin complex component protein N-terminal" evidence="7">
    <location>
        <begin position="59"/>
        <end position="405"/>
    </location>
</feature>
<dbReference type="HOGENOM" id="CLU_007738_2_0_1"/>
<dbReference type="GO" id="GO:0051225">
    <property type="term" value="P:spindle assembly"/>
    <property type="evidence" value="ECO:0007669"/>
    <property type="project" value="TreeGrafter"/>
</dbReference>
<dbReference type="Proteomes" id="UP000000599">
    <property type="component" value="Chromosome G"/>
</dbReference>
<dbReference type="InterPro" id="IPR040457">
    <property type="entry name" value="GCP_C"/>
</dbReference>
<dbReference type="OMA" id="QNMSGDP"/>
<dbReference type="InParanoid" id="Q6BGV8"/>
<dbReference type="GO" id="GO:0000922">
    <property type="term" value="C:spindle pole"/>
    <property type="evidence" value="ECO:0007669"/>
    <property type="project" value="InterPro"/>
</dbReference>
<dbReference type="GO" id="GO:0051011">
    <property type="term" value="F:microtubule minus-end binding"/>
    <property type="evidence" value="ECO:0007669"/>
    <property type="project" value="TreeGrafter"/>
</dbReference>
<dbReference type="EMBL" id="CR382139">
    <property type="protein sequence ID" value="CAG91074.2"/>
    <property type="molecule type" value="Genomic_DNA"/>
</dbReference>
<dbReference type="PANTHER" id="PTHR19302">
    <property type="entry name" value="GAMMA TUBULIN COMPLEX PROTEIN"/>
    <property type="match status" value="1"/>
</dbReference>
<accession>Q6BGV8</accession>
<evidence type="ECO:0000256" key="1">
    <source>
        <dbReference type="ARBA" id="ARBA00010337"/>
    </source>
</evidence>
<organism evidence="8 9">
    <name type="scientific">Debaryomyces hansenii (strain ATCC 36239 / CBS 767 / BCRC 21394 / JCM 1990 / NBRC 0083 / IGC 2968)</name>
    <name type="common">Yeast</name>
    <name type="synonym">Torulaspora hansenii</name>
    <dbReference type="NCBI Taxonomy" id="284592"/>
    <lineage>
        <taxon>Eukaryota</taxon>
        <taxon>Fungi</taxon>
        <taxon>Dikarya</taxon>
        <taxon>Ascomycota</taxon>
        <taxon>Saccharomycotina</taxon>
        <taxon>Pichiomycetes</taxon>
        <taxon>Debaryomycetaceae</taxon>
        <taxon>Debaryomyces</taxon>
    </lineage>
</organism>
<feature type="domain" description="Gamma tubulin complex component C-terminal" evidence="6">
    <location>
        <begin position="419"/>
        <end position="840"/>
    </location>
</feature>
<comment type="subcellular location">
    <subcellularLocation>
        <location evidence="5">Cytoplasm</location>
        <location evidence="5">Cytoskeleton</location>
        <location evidence="5">Microtubule organizing center</location>
    </subcellularLocation>
</comment>
<dbReference type="VEuPathDB" id="FungiDB:DEHA2G23540g"/>
<dbReference type="Pfam" id="PF17681">
    <property type="entry name" value="GCP_N_terminal"/>
    <property type="match status" value="1"/>
</dbReference>
<evidence type="ECO:0000313" key="9">
    <source>
        <dbReference type="Proteomes" id="UP000000599"/>
    </source>
</evidence>
<protein>
    <recommendedName>
        <fullName evidence="5">Spindle pole body component</fullName>
    </recommendedName>
</protein>
<name>Q6BGV8_DEBHA</name>
<evidence type="ECO:0000256" key="5">
    <source>
        <dbReference type="RuleBase" id="RU363050"/>
    </source>
</evidence>
<dbReference type="Pfam" id="PF04130">
    <property type="entry name" value="GCP_C_terminal"/>
    <property type="match status" value="1"/>
</dbReference>
<dbReference type="GeneID" id="2905519"/>
<dbReference type="GO" id="GO:0007020">
    <property type="term" value="P:microtubule nucleation"/>
    <property type="evidence" value="ECO:0007669"/>
    <property type="project" value="InterPro"/>
</dbReference>
<dbReference type="InterPro" id="IPR041470">
    <property type="entry name" value="GCP_N"/>
</dbReference>
<dbReference type="RefSeq" id="XP_462563.2">
    <property type="nucleotide sequence ID" value="XM_462563.1"/>
</dbReference>
<dbReference type="OrthoDB" id="2192946at2759"/>
<dbReference type="GO" id="GO:0051321">
    <property type="term" value="P:meiotic cell cycle"/>
    <property type="evidence" value="ECO:0007669"/>
    <property type="project" value="TreeGrafter"/>
</dbReference>
<dbReference type="Gene3D" id="1.20.120.1900">
    <property type="entry name" value="Gamma-tubulin complex, C-terminal domain"/>
    <property type="match status" value="1"/>
</dbReference>
<dbReference type="InterPro" id="IPR007259">
    <property type="entry name" value="GCP"/>
</dbReference>
<dbReference type="eggNOG" id="KOG2001">
    <property type="taxonomic scope" value="Eukaryota"/>
</dbReference>
<keyword evidence="9" id="KW-1185">Reference proteome</keyword>
<reference evidence="8 9" key="1">
    <citation type="journal article" date="2004" name="Nature">
        <title>Genome evolution in yeasts.</title>
        <authorList>
            <consortium name="Genolevures"/>
            <person name="Dujon B."/>
            <person name="Sherman D."/>
            <person name="Fischer G."/>
            <person name="Durrens P."/>
            <person name="Casaregola S."/>
            <person name="Lafontaine I."/>
            <person name="de Montigny J."/>
            <person name="Marck C."/>
            <person name="Neuveglise C."/>
            <person name="Talla E."/>
            <person name="Goffard N."/>
            <person name="Frangeul L."/>
            <person name="Aigle M."/>
            <person name="Anthouard V."/>
            <person name="Babour A."/>
            <person name="Barbe V."/>
            <person name="Barnay S."/>
            <person name="Blanchin S."/>
            <person name="Beckerich J.M."/>
            <person name="Beyne E."/>
            <person name="Bleykasten C."/>
            <person name="Boisrame A."/>
            <person name="Boyer J."/>
            <person name="Cattolico L."/>
            <person name="Confanioleri F."/>
            <person name="de Daruvar A."/>
            <person name="Despons L."/>
            <person name="Fabre E."/>
            <person name="Fairhead C."/>
            <person name="Ferry-Dumazet H."/>
            <person name="Groppi A."/>
            <person name="Hantraye F."/>
            <person name="Hennequin C."/>
            <person name="Jauniaux N."/>
            <person name="Joyet P."/>
            <person name="Kachouri R."/>
            <person name="Kerrest A."/>
            <person name="Koszul R."/>
            <person name="Lemaire M."/>
            <person name="Lesur I."/>
            <person name="Ma L."/>
            <person name="Muller H."/>
            <person name="Nicaud J.M."/>
            <person name="Nikolski M."/>
            <person name="Oztas S."/>
            <person name="Ozier-Kalogeropoulos O."/>
            <person name="Pellenz S."/>
            <person name="Potier S."/>
            <person name="Richard G.F."/>
            <person name="Straub M.L."/>
            <person name="Suleau A."/>
            <person name="Swennene D."/>
            <person name="Tekaia F."/>
            <person name="Wesolowski-Louvel M."/>
            <person name="Westhof E."/>
            <person name="Wirth B."/>
            <person name="Zeniou-Meyer M."/>
            <person name="Zivanovic I."/>
            <person name="Bolotin-Fukuhara M."/>
            <person name="Thierry A."/>
            <person name="Bouchier C."/>
            <person name="Caudron B."/>
            <person name="Scarpelli C."/>
            <person name="Gaillardin C."/>
            <person name="Weissenbach J."/>
            <person name="Wincker P."/>
            <person name="Souciet J.L."/>
        </authorList>
    </citation>
    <scope>NUCLEOTIDE SEQUENCE [LARGE SCALE GENOMIC DNA]</scope>
    <source>
        <strain evidence="9">ATCC 36239 / CBS 767 / BCRC 21394 / JCM 1990 / NBRC 0083 / IGC 2968</strain>
    </source>
</reference>
<evidence type="ECO:0000259" key="6">
    <source>
        <dbReference type="Pfam" id="PF04130"/>
    </source>
</evidence>
<dbReference type="GO" id="GO:0043015">
    <property type="term" value="F:gamma-tubulin binding"/>
    <property type="evidence" value="ECO:0007669"/>
    <property type="project" value="InterPro"/>
</dbReference>
<dbReference type="GO" id="GO:0031122">
    <property type="term" value="P:cytoplasmic microtubule organization"/>
    <property type="evidence" value="ECO:0007669"/>
    <property type="project" value="TreeGrafter"/>
</dbReference>
<dbReference type="FunCoup" id="Q6BGV8">
    <property type="interactions" value="727"/>
</dbReference>
<dbReference type="STRING" id="284592.Q6BGV8"/>
<keyword evidence="2 5" id="KW-0963">Cytoplasm</keyword>
<dbReference type="GO" id="GO:0000278">
    <property type="term" value="P:mitotic cell cycle"/>
    <property type="evidence" value="ECO:0007669"/>
    <property type="project" value="TreeGrafter"/>
</dbReference>
<dbReference type="InterPro" id="IPR042241">
    <property type="entry name" value="GCP_C_sf"/>
</dbReference>
<evidence type="ECO:0000256" key="2">
    <source>
        <dbReference type="ARBA" id="ARBA00022490"/>
    </source>
</evidence>
<dbReference type="GO" id="GO:0005874">
    <property type="term" value="C:microtubule"/>
    <property type="evidence" value="ECO:0007669"/>
    <property type="project" value="UniProtKB-KW"/>
</dbReference>
<dbReference type="GO" id="GO:0005816">
    <property type="term" value="C:spindle pole body"/>
    <property type="evidence" value="ECO:0007669"/>
    <property type="project" value="UniProtKB-ARBA"/>
</dbReference>